<evidence type="ECO:0000313" key="9">
    <source>
        <dbReference type="EMBL" id="QUI23676.1"/>
    </source>
</evidence>
<feature type="transmembrane region" description="Helical" evidence="7">
    <location>
        <begin position="7"/>
        <end position="24"/>
    </location>
</feature>
<name>A0A8J8MLF8_9FIRM</name>
<keyword evidence="3" id="KW-1003">Cell membrane</keyword>
<dbReference type="InterPro" id="IPR051393">
    <property type="entry name" value="ABC_transporter_permease"/>
</dbReference>
<evidence type="ECO:0000256" key="5">
    <source>
        <dbReference type="ARBA" id="ARBA00022989"/>
    </source>
</evidence>
<dbReference type="InterPro" id="IPR000515">
    <property type="entry name" value="MetI-like"/>
</dbReference>
<sequence>MRVNRKIWLFLIPALAIYGFFYLYPTVLSLFYSLTDWDGISPTYEFVGIKNFINLWTKDTIFVKSLTNNIKFSLSATILQFVVSLFLAILLVKNTKTNVFLRALYFFPAILASVSVGFIWSFLYAPQSGPIDQVLKSVGLGWLIRDWLGDQSFAIYSIAIVKAWFHVGQMIVIFVAGLQAIPSQFFEVAKIEGASRLQTFKQVTWPLIAPASTIVVAYTTIQTFKAFDLIYTMTRGGPNYATEIIATNIYNVAFRSYKFGYAAAQSIMFLVIIGAITFMQFRIVNRYDVQ</sequence>
<evidence type="ECO:0000256" key="2">
    <source>
        <dbReference type="ARBA" id="ARBA00022448"/>
    </source>
</evidence>
<evidence type="ECO:0000256" key="7">
    <source>
        <dbReference type="RuleBase" id="RU363032"/>
    </source>
</evidence>
<keyword evidence="5 7" id="KW-1133">Transmembrane helix</keyword>
<keyword evidence="6 7" id="KW-0472">Membrane</keyword>
<dbReference type="SUPFAM" id="SSF161098">
    <property type="entry name" value="MetI-like"/>
    <property type="match status" value="1"/>
</dbReference>
<dbReference type="PANTHER" id="PTHR30193:SF37">
    <property type="entry name" value="INNER MEMBRANE ABC TRANSPORTER PERMEASE PROTEIN YCJO"/>
    <property type="match status" value="1"/>
</dbReference>
<organism evidence="9 10">
    <name type="scientific">Vallitalea pronyensis</name>
    <dbReference type="NCBI Taxonomy" id="1348613"/>
    <lineage>
        <taxon>Bacteria</taxon>
        <taxon>Bacillati</taxon>
        <taxon>Bacillota</taxon>
        <taxon>Clostridia</taxon>
        <taxon>Lachnospirales</taxon>
        <taxon>Vallitaleaceae</taxon>
        <taxon>Vallitalea</taxon>
    </lineage>
</organism>
<dbReference type="Pfam" id="PF00528">
    <property type="entry name" value="BPD_transp_1"/>
    <property type="match status" value="1"/>
</dbReference>
<proteinExistence type="inferred from homology"/>
<dbReference type="KEGG" id="vpy:HZI73_15870"/>
<dbReference type="RefSeq" id="WP_212694362.1">
    <property type="nucleotide sequence ID" value="NZ_CP058649.1"/>
</dbReference>
<dbReference type="InterPro" id="IPR035906">
    <property type="entry name" value="MetI-like_sf"/>
</dbReference>
<comment type="similarity">
    <text evidence="7">Belongs to the binding-protein-dependent transport system permease family.</text>
</comment>
<evidence type="ECO:0000256" key="6">
    <source>
        <dbReference type="ARBA" id="ARBA00023136"/>
    </source>
</evidence>
<feature type="domain" description="ABC transmembrane type-1" evidence="8">
    <location>
        <begin position="66"/>
        <end position="280"/>
    </location>
</feature>
<keyword evidence="10" id="KW-1185">Reference proteome</keyword>
<dbReference type="PROSITE" id="PS50928">
    <property type="entry name" value="ABC_TM1"/>
    <property type="match status" value="1"/>
</dbReference>
<reference evidence="9" key="1">
    <citation type="submission" date="2020-07" db="EMBL/GenBank/DDBJ databases">
        <title>Vallitalea pronyensis genome.</title>
        <authorList>
            <person name="Postec A."/>
        </authorList>
    </citation>
    <scope>NUCLEOTIDE SEQUENCE</scope>
    <source>
        <strain evidence="9">FatNI3</strain>
    </source>
</reference>
<dbReference type="EMBL" id="CP058649">
    <property type="protein sequence ID" value="QUI23676.1"/>
    <property type="molecule type" value="Genomic_DNA"/>
</dbReference>
<feature type="transmembrane region" description="Helical" evidence="7">
    <location>
        <begin position="203"/>
        <end position="221"/>
    </location>
</feature>
<evidence type="ECO:0000313" key="10">
    <source>
        <dbReference type="Proteomes" id="UP000683246"/>
    </source>
</evidence>
<dbReference type="Proteomes" id="UP000683246">
    <property type="component" value="Chromosome"/>
</dbReference>
<dbReference type="Gene3D" id="1.10.3720.10">
    <property type="entry name" value="MetI-like"/>
    <property type="match status" value="1"/>
</dbReference>
<evidence type="ECO:0000259" key="8">
    <source>
        <dbReference type="PROSITE" id="PS50928"/>
    </source>
</evidence>
<evidence type="ECO:0000256" key="3">
    <source>
        <dbReference type="ARBA" id="ARBA00022475"/>
    </source>
</evidence>
<accession>A0A8J8MLF8</accession>
<keyword evidence="4 7" id="KW-0812">Transmembrane</keyword>
<protein>
    <submittedName>
        <fullName evidence="9">Sugar ABC transporter permease</fullName>
    </submittedName>
</protein>
<feature type="transmembrane region" description="Helical" evidence="7">
    <location>
        <begin position="153"/>
        <end position="182"/>
    </location>
</feature>
<dbReference type="GO" id="GO:0005886">
    <property type="term" value="C:plasma membrane"/>
    <property type="evidence" value="ECO:0007669"/>
    <property type="project" value="UniProtKB-SubCell"/>
</dbReference>
<dbReference type="PANTHER" id="PTHR30193">
    <property type="entry name" value="ABC TRANSPORTER PERMEASE PROTEIN"/>
    <property type="match status" value="1"/>
</dbReference>
<evidence type="ECO:0000256" key="4">
    <source>
        <dbReference type="ARBA" id="ARBA00022692"/>
    </source>
</evidence>
<evidence type="ECO:0000256" key="1">
    <source>
        <dbReference type="ARBA" id="ARBA00004651"/>
    </source>
</evidence>
<gene>
    <name evidence="9" type="ORF">HZI73_15870</name>
</gene>
<dbReference type="CDD" id="cd06261">
    <property type="entry name" value="TM_PBP2"/>
    <property type="match status" value="1"/>
</dbReference>
<feature type="transmembrane region" description="Helical" evidence="7">
    <location>
        <begin position="259"/>
        <end position="281"/>
    </location>
</feature>
<comment type="subcellular location">
    <subcellularLocation>
        <location evidence="1 7">Cell membrane</location>
        <topology evidence="1 7">Multi-pass membrane protein</topology>
    </subcellularLocation>
</comment>
<dbReference type="AlphaFoldDB" id="A0A8J8MLF8"/>
<dbReference type="GO" id="GO:0055085">
    <property type="term" value="P:transmembrane transport"/>
    <property type="evidence" value="ECO:0007669"/>
    <property type="project" value="InterPro"/>
</dbReference>
<feature type="transmembrane region" description="Helical" evidence="7">
    <location>
        <begin position="72"/>
        <end position="92"/>
    </location>
</feature>
<keyword evidence="2 7" id="KW-0813">Transport</keyword>
<feature type="transmembrane region" description="Helical" evidence="7">
    <location>
        <begin position="104"/>
        <end position="125"/>
    </location>
</feature>